<dbReference type="InterPro" id="IPR025201">
    <property type="entry name" value="KdpD_TM"/>
</dbReference>
<reference evidence="15 16" key="1">
    <citation type="submission" date="2021-10" db="EMBL/GenBank/DDBJ databases">
        <title>Collection of gut derived symbiotic bacterial strains cultured from healthy donors.</title>
        <authorList>
            <person name="Lin H."/>
            <person name="Littmann E."/>
            <person name="Kohout C."/>
            <person name="Pamer E.G."/>
        </authorList>
    </citation>
    <scope>NUCLEOTIDE SEQUENCE [LARGE SCALE GENOMIC DNA]</scope>
    <source>
        <strain evidence="15 16">DFI.1.165</strain>
    </source>
</reference>
<evidence type="ECO:0000256" key="3">
    <source>
        <dbReference type="ARBA" id="ARBA00012438"/>
    </source>
</evidence>
<evidence type="ECO:0000256" key="5">
    <source>
        <dbReference type="ARBA" id="ARBA00022679"/>
    </source>
</evidence>
<dbReference type="InterPro" id="IPR004358">
    <property type="entry name" value="Sig_transdc_His_kin-like_C"/>
</dbReference>
<dbReference type="Gene3D" id="1.20.120.620">
    <property type="entry name" value="Backbone structure of the membrane domain of e. Coli histidine kinase receptor kdpd"/>
    <property type="match status" value="1"/>
</dbReference>
<dbReference type="EC" id="2.7.13.3" evidence="3"/>
<keyword evidence="16" id="KW-1185">Reference proteome</keyword>
<keyword evidence="8" id="KW-0418">Kinase</keyword>
<organism evidence="15 16">
    <name type="scientific">Bariatricus massiliensis</name>
    <dbReference type="NCBI Taxonomy" id="1745713"/>
    <lineage>
        <taxon>Bacteria</taxon>
        <taxon>Bacillati</taxon>
        <taxon>Bacillota</taxon>
        <taxon>Clostridia</taxon>
        <taxon>Lachnospirales</taxon>
        <taxon>Lachnospiraceae</taxon>
        <taxon>Bariatricus</taxon>
    </lineage>
</organism>
<evidence type="ECO:0000256" key="2">
    <source>
        <dbReference type="ARBA" id="ARBA00004141"/>
    </source>
</evidence>
<dbReference type="InterPro" id="IPR036890">
    <property type="entry name" value="HATPase_C_sf"/>
</dbReference>
<evidence type="ECO:0000256" key="4">
    <source>
        <dbReference type="ARBA" id="ARBA00022553"/>
    </source>
</evidence>
<dbReference type="SMART" id="SM00388">
    <property type="entry name" value="HisKA"/>
    <property type="match status" value="1"/>
</dbReference>
<evidence type="ECO:0000256" key="12">
    <source>
        <dbReference type="ARBA" id="ARBA00023136"/>
    </source>
</evidence>
<feature type="transmembrane region" description="Helical" evidence="13">
    <location>
        <begin position="39"/>
        <end position="58"/>
    </location>
</feature>
<keyword evidence="7" id="KW-0547">Nucleotide-binding</keyword>
<dbReference type="Gene3D" id="3.30.565.10">
    <property type="entry name" value="Histidine kinase-like ATPase, C-terminal domain"/>
    <property type="match status" value="1"/>
</dbReference>
<evidence type="ECO:0000256" key="1">
    <source>
        <dbReference type="ARBA" id="ARBA00000085"/>
    </source>
</evidence>
<dbReference type="Pfam" id="PF02518">
    <property type="entry name" value="HATPase_c"/>
    <property type="match status" value="1"/>
</dbReference>
<accession>A0ABS8DDX3</accession>
<feature type="transmembrane region" description="Helical" evidence="13">
    <location>
        <begin position="65"/>
        <end position="83"/>
    </location>
</feature>
<dbReference type="InterPro" id="IPR003661">
    <property type="entry name" value="HisK_dim/P_dom"/>
</dbReference>
<feature type="transmembrane region" description="Helical" evidence="13">
    <location>
        <begin position="89"/>
        <end position="107"/>
    </location>
</feature>
<dbReference type="InterPro" id="IPR005467">
    <property type="entry name" value="His_kinase_dom"/>
</dbReference>
<dbReference type="Pfam" id="PF13493">
    <property type="entry name" value="DUF4118"/>
    <property type="match status" value="1"/>
</dbReference>
<dbReference type="Pfam" id="PF00512">
    <property type="entry name" value="HisKA"/>
    <property type="match status" value="1"/>
</dbReference>
<gene>
    <name evidence="15" type="ORF">LIZ65_04895</name>
</gene>
<keyword evidence="6 13" id="KW-0812">Transmembrane</keyword>
<dbReference type="PROSITE" id="PS50109">
    <property type="entry name" value="HIS_KIN"/>
    <property type="match status" value="1"/>
</dbReference>
<dbReference type="PANTHER" id="PTHR45569:SF1">
    <property type="entry name" value="SENSOR PROTEIN KDPD"/>
    <property type="match status" value="1"/>
</dbReference>
<dbReference type="CDD" id="cd00082">
    <property type="entry name" value="HisKA"/>
    <property type="match status" value="1"/>
</dbReference>
<evidence type="ECO:0000256" key="6">
    <source>
        <dbReference type="ARBA" id="ARBA00022692"/>
    </source>
</evidence>
<dbReference type="SUPFAM" id="SSF47384">
    <property type="entry name" value="Homodimeric domain of signal transducing histidine kinase"/>
    <property type="match status" value="1"/>
</dbReference>
<keyword evidence="5" id="KW-0808">Transferase</keyword>
<keyword evidence="12 13" id="KW-0472">Membrane</keyword>
<evidence type="ECO:0000313" key="16">
    <source>
        <dbReference type="Proteomes" id="UP001299546"/>
    </source>
</evidence>
<dbReference type="Proteomes" id="UP001299546">
    <property type="component" value="Unassembled WGS sequence"/>
</dbReference>
<evidence type="ECO:0000256" key="8">
    <source>
        <dbReference type="ARBA" id="ARBA00022777"/>
    </source>
</evidence>
<dbReference type="RefSeq" id="WP_066736596.1">
    <property type="nucleotide sequence ID" value="NZ_JAJCIQ010000002.1"/>
</dbReference>
<comment type="subcellular location">
    <subcellularLocation>
        <location evidence="2">Membrane</location>
        <topology evidence="2">Multi-pass membrane protein</topology>
    </subcellularLocation>
</comment>
<evidence type="ECO:0000256" key="10">
    <source>
        <dbReference type="ARBA" id="ARBA00022989"/>
    </source>
</evidence>
<dbReference type="EMBL" id="JAJCIS010000002">
    <property type="protein sequence ID" value="MCB7386617.1"/>
    <property type="molecule type" value="Genomic_DNA"/>
</dbReference>
<evidence type="ECO:0000256" key="7">
    <source>
        <dbReference type="ARBA" id="ARBA00022741"/>
    </source>
</evidence>
<dbReference type="InterPro" id="IPR003594">
    <property type="entry name" value="HATPase_dom"/>
</dbReference>
<dbReference type="CDD" id="cd00075">
    <property type="entry name" value="HATPase"/>
    <property type="match status" value="1"/>
</dbReference>
<evidence type="ECO:0000256" key="9">
    <source>
        <dbReference type="ARBA" id="ARBA00022840"/>
    </source>
</evidence>
<keyword evidence="10 13" id="KW-1133">Transmembrane helix</keyword>
<evidence type="ECO:0000256" key="13">
    <source>
        <dbReference type="SAM" id="Phobius"/>
    </source>
</evidence>
<evidence type="ECO:0000259" key="14">
    <source>
        <dbReference type="PROSITE" id="PS50109"/>
    </source>
</evidence>
<evidence type="ECO:0000256" key="11">
    <source>
        <dbReference type="ARBA" id="ARBA00023012"/>
    </source>
</evidence>
<dbReference type="Gene3D" id="1.10.287.130">
    <property type="match status" value="1"/>
</dbReference>
<comment type="caution">
    <text evidence="15">The sequence shown here is derived from an EMBL/GenBank/DDBJ whole genome shotgun (WGS) entry which is preliminary data.</text>
</comment>
<evidence type="ECO:0000313" key="15">
    <source>
        <dbReference type="EMBL" id="MCB7386617.1"/>
    </source>
</evidence>
<dbReference type="SUPFAM" id="SSF55874">
    <property type="entry name" value="ATPase domain of HSP90 chaperone/DNA topoisomerase II/histidine kinase"/>
    <property type="match status" value="1"/>
</dbReference>
<name>A0ABS8DDX3_9FIRM</name>
<keyword evidence="11" id="KW-0902">Two-component regulatory system</keyword>
<sequence>MNKKRDILKYIIRSAAILTAASGVSVVLKRTGIGKENILMVYIVGVLLITVCTSGYFYGAAGAVISVLVFNYFFTVPLHTFAIMNQNDVVLMAFFLMTAFIASSLTVRFRTQMKIAEDTKAQMERERLKSSLLRSISHDFRTPLTGILGDCGLLSDAGELDTETRKELAGDIQEQAVWLMKMVENILSMTKIDSGQFYIKKQPEVVDDIIYEAATHVIGLRDKRRFEVYLPEELVVAPMDGKMMVQVLINLLDNALKHTNEGGCITVTVTFAEQKVYFCVEDDGDGIAEEVKSQVFDEFVSRSDGKEDGQRGIGLGLAICKAVVEAHGGQIYAENREEGGARFVFWLNAEQVEADGR</sequence>
<feature type="domain" description="Histidine kinase" evidence="14">
    <location>
        <begin position="135"/>
        <end position="351"/>
    </location>
</feature>
<dbReference type="InterPro" id="IPR038318">
    <property type="entry name" value="KdpD_sf"/>
</dbReference>
<proteinExistence type="predicted"/>
<keyword evidence="9" id="KW-0067">ATP-binding</keyword>
<dbReference type="PANTHER" id="PTHR45569">
    <property type="entry name" value="SENSOR PROTEIN KDPD"/>
    <property type="match status" value="1"/>
</dbReference>
<dbReference type="InterPro" id="IPR036097">
    <property type="entry name" value="HisK_dim/P_sf"/>
</dbReference>
<dbReference type="PRINTS" id="PR00344">
    <property type="entry name" value="BCTRLSENSOR"/>
</dbReference>
<dbReference type="InterPro" id="IPR052023">
    <property type="entry name" value="Histidine_kinase_KdpD"/>
</dbReference>
<keyword evidence="4" id="KW-0597">Phosphoprotein</keyword>
<comment type="catalytic activity">
    <reaction evidence="1">
        <text>ATP + protein L-histidine = ADP + protein N-phospho-L-histidine.</text>
        <dbReference type="EC" id="2.7.13.3"/>
    </reaction>
</comment>
<protein>
    <recommendedName>
        <fullName evidence="3">histidine kinase</fullName>
        <ecNumber evidence="3">2.7.13.3</ecNumber>
    </recommendedName>
</protein>
<dbReference type="SMART" id="SM00387">
    <property type="entry name" value="HATPase_c"/>
    <property type="match status" value="1"/>
</dbReference>